<evidence type="ECO:0000313" key="3">
    <source>
        <dbReference type="Proteomes" id="UP000748025"/>
    </source>
</evidence>
<name>A0A9P7NF37_9HYPO</name>
<dbReference type="PANTHER" id="PTHR34071">
    <property type="entry name" value="5-NITROIMIDAZOLE ANTIBIOTICS RESISTANCE PROTEIN, NIMA-FAMILY-RELATED PROTEIN-RELATED"/>
    <property type="match status" value="1"/>
</dbReference>
<dbReference type="SUPFAM" id="SSF50475">
    <property type="entry name" value="FMN-binding split barrel"/>
    <property type="match status" value="1"/>
</dbReference>
<comment type="caution">
    <text evidence="2">The sequence shown here is derived from an EMBL/GenBank/DDBJ whole genome shotgun (WGS) entry which is preliminary data.</text>
</comment>
<dbReference type="InterPro" id="IPR024747">
    <property type="entry name" value="Pyridox_Oxase-rel"/>
</dbReference>
<gene>
    <name evidence="2" type="ORF">E4U43_007046</name>
</gene>
<dbReference type="InterPro" id="IPR012349">
    <property type="entry name" value="Split_barrel_FMN-bd"/>
</dbReference>
<keyword evidence="3" id="KW-1185">Reference proteome</keyword>
<evidence type="ECO:0000256" key="1">
    <source>
        <dbReference type="SAM" id="MobiDB-lite"/>
    </source>
</evidence>
<evidence type="ECO:0008006" key="4">
    <source>
        <dbReference type="Google" id="ProtNLM"/>
    </source>
</evidence>
<dbReference type="EMBL" id="SRPW01000522">
    <property type="protein sequence ID" value="KAG6013923.1"/>
    <property type="molecule type" value="Genomic_DNA"/>
</dbReference>
<evidence type="ECO:0000313" key="2">
    <source>
        <dbReference type="EMBL" id="KAG6013923.1"/>
    </source>
</evidence>
<proteinExistence type="predicted"/>
<accession>A0A9P7NF37</accession>
<dbReference type="Proteomes" id="UP000748025">
    <property type="component" value="Unassembled WGS sequence"/>
</dbReference>
<dbReference type="PANTHER" id="PTHR34071:SF2">
    <property type="entry name" value="FLAVIN-NUCLEOTIDE-BINDING PROTEIN"/>
    <property type="match status" value="1"/>
</dbReference>
<reference evidence="2" key="1">
    <citation type="journal article" date="2020" name="bioRxiv">
        <title>Whole genome comparisons of ergot fungi reveals the divergence and evolution of species within the genus Claviceps are the result of varying mechanisms driving genome evolution and host range expansion.</title>
        <authorList>
            <person name="Wyka S.A."/>
            <person name="Mondo S.J."/>
            <person name="Liu M."/>
            <person name="Dettman J."/>
            <person name="Nalam V."/>
            <person name="Broders K.D."/>
        </authorList>
    </citation>
    <scope>NUCLEOTIDE SEQUENCE</scope>
    <source>
        <strain evidence="2">CCC 602</strain>
    </source>
</reference>
<dbReference type="Pfam" id="PF12900">
    <property type="entry name" value="Pyridox_ox_2"/>
    <property type="match status" value="1"/>
</dbReference>
<protein>
    <recommendedName>
        <fullName evidence="4">Flavin-nucleotide-binding protein</fullName>
    </recommendedName>
</protein>
<organism evidence="2 3">
    <name type="scientific">Claviceps pusilla</name>
    <dbReference type="NCBI Taxonomy" id="123648"/>
    <lineage>
        <taxon>Eukaryota</taxon>
        <taxon>Fungi</taxon>
        <taxon>Dikarya</taxon>
        <taxon>Ascomycota</taxon>
        <taxon>Pezizomycotina</taxon>
        <taxon>Sordariomycetes</taxon>
        <taxon>Hypocreomycetidae</taxon>
        <taxon>Hypocreales</taxon>
        <taxon>Clavicipitaceae</taxon>
        <taxon>Claviceps</taxon>
    </lineage>
</organism>
<feature type="region of interest" description="Disordered" evidence="1">
    <location>
        <begin position="1"/>
        <end position="25"/>
    </location>
</feature>
<sequence length="332" mass="37506">MPCPKAEYSRREKHQTSSANAAMQEHSRLLKRQVDHHVLCQESLLTGSFLGLDAQRRQQALVMAEPEFKKTSLNTVNRYRNRGVYDYKTVHDVIDKSPLLHISFSPSPSGSESSGDGESRYPVILPMMGCTGEFHNHGHDSAHQEPRDIYLHGYITSRLMRLASTYESHAPENGMPVCVAATLLDGVVLALTPNHHSCNYRSVVVYGRAHVVTDEAERKWAMELIMDNMVPGRWAATRYPSEAEQRRTGILRVEIDSASAKVRAGTTGEDRADLKDEEMRRRVWAGVVPAYLVWGEPVPAPTNLMEPTPRYIEEWRTRETREAEKYAHAAAK</sequence>
<dbReference type="OrthoDB" id="444432at2759"/>
<dbReference type="AlphaFoldDB" id="A0A9P7NF37"/>
<dbReference type="Gene3D" id="2.30.110.10">
    <property type="entry name" value="Electron Transport, Fmn-binding Protein, Chain A"/>
    <property type="match status" value="1"/>
</dbReference>